<comment type="caution">
    <text evidence="2">The sequence shown here is derived from an EMBL/GenBank/DDBJ whole genome shotgun (WGS) entry which is preliminary data.</text>
</comment>
<dbReference type="RefSeq" id="WP_263545518.1">
    <property type="nucleotide sequence ID" value="NZ_JAOVZO020000017.1"/>
</dbReference>
<keyword evidence="3" id="KW-1185">Reference proteome</keyword>
<reference evidence="2" key="1">
    <citation type="submission" date="2023-02" db="EMBL/GenBank/DDBJ databases">
        <title>Tahibacter soli sp. nov. isolated from soil.</title>
        <authorList>
            <person name="Baek J.H."/>
            <person name="Lee J.K."/>
            <person name="Choi D.G."/>
            <person name="Jeon C.O."/>
        </authorList>
    </citation>
    <scope>NUCLEOTIDE SEQUENCE</scope>
    <source>
        <strain evidence="2">BL</strain>
    </source>
</reference>
<dbReference type="Pfam" id="PF01494">
    <property type="entry name" value="FAD_binding_3"/>
    <property type="match status" value="1"/>
</dbReference>
<dbReference type="InterPro" id="IPR050816">
    <property type="entry name" value="Flavin-dep_Halogenase_NPB"/>
</dbReference>
<dbReference type="Gene3D" id="3.50.50.60">
    <property type="entry name" value="FAD/NAD(P)-binding domain"/>
    <property type="match status" value="1"/>
</dbReference>
<evidence type="ECO:0000313" key="3">
    <source>
        <dbReference type="Proteomes" id="UP001139971"/>
    </source>
</evidence>
<sequence length="530" mass="59834">MTTPARRDVVIAGGGLAGLCLALQLKRRFGDIDVLVLERRRHPLPLAAHKVGESTVEIGAHYFGETLGLREHLDAQHIRKFGFRFFFSEGREDLPAVTELGVREVLPTPTFQIDRGIFENHLGDAARAAGVDFRDGAVVRGIDLSTDGADHAVRFEHDGAAHEIRARWVVDASGRAGLLKRKLGLAEPNGHDANSVWFRIDDKLEIDDWCGDERWRGECTPPERWRSTNHLCGPGYWVWLIPLGSGAHSVGIVCDAAMHPLETMNTFERAMEWLKKFQPIVWRECDRRRDKLMDFLFLRGFSYGCRRVFSGDRWALTGEAGLFLDPFYSPGSDFIAMSNTYVCELIAHDRAGTPVAPYASLYEQLYFSFYRNTLSLYEGQYPLFGDAQVMPVKVIWDYAYYWGVLCQIVFQNRLADLRLFADLRASFERASDLNRRVQAFFRRWSAAAPARNPAVMLDQGRLDWFHALNRELHDVLDDAGLRARLVANVTMLERLAAGIVEQARRDAPDIDADGLADADATRAPALFDTA</sequence>
<organism evidence="2 3">
    <name type="scientific">Tahibacter soli</name>
    <dbReference type="NCBI Taxonomy" id="2983605"/>
    <lineage>
        <taxon>Bacteria</taxon>
        <taxon>Pseudomonadati</taxon>
        <taxon>Pseudomonadota</taxon>
        <taxon>Gammaproteobacteria</taxon>
        <taxon>Lysobacterales</taxon>
        <taxon>Rhodanobacteraceae</taxon>
        <taxon>Tahibacter</taxon>
    </lineage>
</organism>
<dbReference type="EMBL" id="JAOVZO020000017">
    <property type="protein sequence ID" value="MDC8013309.1"/>
    <property type="molecule type" value="Genomic_DNA"/>
</dbReference>
<evidence type="ECO:0000313" key="2">
    <source>
        <dbReference type="EMBL" id="MDC8013309.1"/>
    </source>
</evidence>
<dbReference type="Proteomes" id="UP001139971">
    <property type="component" value="Unassembled WGS sequence"/>
</dbReference>
<dbReference type="AlphaFoldDB" id="A0A9X3YKI3"/>
<gene>
    <name evidence="2" type="ORF">OD750_012240</name>
</gene>
<dbReference type="InterPro" id="IPR036188">
    <property type="entry name" value="FAD/NAD-bd_sf"/>
</dbReference>
<dbReference type="SUPFAM" id="SSF51905">
    <property type="entry name" value="FAD/NAD(P)-binding domain"/>
    <property type="match status" value="1"/>
</dbReference>
<dbReference type="GO" id="GO:0071949">
    <property type="term" value="F:FAD binding"/>
    <property type="evidence" value="ECO:0007669"/>
    <property type="project" value="InterPro"/>
</dbReference>
<dbReference type="PANTHER" id="PTHR43747:SF1">
    <property type="entry name" value="SLR1998 PROTEIN"/>
    <property type="match status" value="1"/>
</dbReference>
<feature type="domain" description="FAD-binding" evidence="1">
    <location>
        <begin position="8"/>
        <end position="215"/>
    </location>
</feature>
<protein>
    <submittedName>
        <fullName evidence="2">NAD(P)/FAD-dependent oxidoreductase</fullName>
    </submittedName>
</protein>
<dbReference type="PANTHER" id="PTHR43747">
    <property type="entry name" value="FAD-BINDING PROTEIN"/>
    <property type="match status" value="1"/>
</dbReference>
<evidence type="ECO:0000259" key="1">
    <source>
        <dbReference type="Pfam" id="PF01494"/>
    </source>
</evidence>
<proteinExistence type="predicted"/>
<accession>A0A9X3YKI3</accession>
<dbReference type="InterPro" id="IPR002938">
    <property type="entry name" value="FAD-bd"/>
</dbReference>
<name>A0A9X3YKI3_9GAMM</name>